<dbReference type="GO" id="GO:0005886">
    <property type="term" value="C:plasma membrane"/>
    <property type="evidence" value="ECO:0007669"/>
    <property type="project" value="UniProtKB-SubCell"/>
</dbReference>
<proteinExistence type="inferred from homology"/>
<comment type="similarity">
    <text evidence="8">Belongs to the PpiD chaperone family.</text>
</comment>
<evidence type="ECO:0000256" key="6">
    <source>
        <dbReference type="ARBA" id="ARBA00023136"/>
    </source>
</evidence>
<evidence type="ECO:0000256" key="1">
    <source>
        <dbReference type="ARBA" id="ARBA00004382"/>
    </source>
</evidence>
<dbReference type="InterPro" id="IPR027304">
    <property type="entry name" value="Trigger_fact/SurA_dom_sf"/>
</dbReference>
<protein>
    <recommendedName>
        <fullName evidence="9">Periplasmic chaperone PpiD</fullName>
    </recommendedName>
    <alternativeName>
        <fullName evidence="10">Periplasmic folding chaperone</fullName>
    </alternativeName>
</protein>
<feature type="transmembrane region" description="Helical" evidence="13">
    <location>
        <begin position="12"/>
        <end position="34"/>
    </location>
</feature>
<evidence type="ECO:0000256" key="2">
    <source>
        <dbReference type="ARBA" id="ARBA00022475"/>
    </source>
</evidence>
<feature type="coiled-coil region" evidence="12">
    <location>
        <begin position="488"/>
        <end position="515"/>
    </location>
</feature>
<dbReference type="InterPro" id="IPR000297">
    <property type="entry name" value="PPIase_PpiC"/>
</dbReference>
<evidence type="ECO:0000256" key="5">
    <source>
        <dbReference type="ARBA" id="ARBA00022989"/>
    </source>
</evidence>
<dbReference type="SUPFAM" id="SSF54534">
    <property type="entry name" value="FKBP-like"/>
    <property type="match status" value="1"/>
</dbReference>
<keyword evidence="11" id="KW-0697">Rotamase</keyword>
<dbReference type="KEGG" id="shl:Shal_2764"/>
<dbReference type="PANTHER" id="PTHR47529">
    <property type="entry name" value="PEPTIDYL-PROLYL CIS-TRANS ISOMERASE D"/>
    <property type="match status" value="1"/>
</dbReference>
<evidence type="ECO:0000256" key="4">
    <source>
        <dbReference type="ARBA" id="ARBA00022692"/>
    </source>
</evidence>
<dbReference type="EMBL" id="CP000931">
    <property type="protein sequence ID" value="ABZ77317.1"/>
    <property type="molecule type" value="Genomic_DNA"/>
</dbReference>
<comment type="subcellular location">
    <subcellularLocation>
        <location evidence="1">Cell inner membrane</location>
        <topology evidence="1">Single-pass type II membrane protein</topology>
        <orientation evidence="1">Periplasmic side</orientation>
    </subcellularLocation>
</comment>
<name>B0TLU5_SHEHH</name>
<dbReference type="GO" id="GO:0003755">
    <property type="term" value="F:peptidyl-prolyl cis-trans isomerase activity"/>
    <property type="evidence" value="ECO:0007669"/>
    <property type="project" value="UniProtKB-KW"/>
</dbReference>
<dbReference type="SUPFAM" id="SSF109998">
    <property type="entry name" value="Triger factor/SurA peptide-binding domain-like"/>
    <property type="match status" value="1"/>
</dbReference>
<evidence type="ECO:0000256" key="8">
    <source>
        <dbReference type="ARBA" id="ARBA00038408"/>
    </source>
</evidence>
<dbReference type="PANTHER" id="PTHR47529:SF1">
    <property type="entry name" value="PERIPLASMIC CHAPERONE PPID"/>
    <property type="match status" value="1"/>
</dbReference>
<sequence length="621" mass="68351">MLEKIREGSQGVIAKSILVLVILSFAFTGVSSYLGSSTEVAAATVNGEEISNSALEQAYQNERSRLEQQLGDMFATLSADDNYMQSVKQSVLERLVAETLLDQNAAELGLRVSDEQIKAAIMTEPAFQTDGRFDNDRYQAILRQLGYQANSFRDMMRTDMTRRQLVATLVGSEFVLPGEAKYLADLQGQTRDIDYKVIDATPFLADISVTDEQIKTYYDSNLDQFIRPEVVSLDYIELDAKDLAKDVKVTDADAQAYYDEHKANYTQAEKRLAAHILVQAGDDDAAAKAKAEAIYKQLQDGADFAELAKTESEDTFSGEQGGQLDWFEAGVMEPEFDTALFALNKGDYSNVVKTNFGYHIIKLLDIQAGAEAPFADVKEKIIAQLQEKQAVDKFYELQQVLADTSYEVPDTLVDAAKDLGVEVKTTVEFARTNPPELFSNPDLLKEAFSSNVLLDGMNSDVLEVEPNHVVVIRVNTHKAAGTMDLADVRNAIANRLKQEQANEAARKQAQELMTAVEASGVTSDFIVKDKLARFEQDVDGAIVNKAFSMAQPSDKASVDTVALANGYAVVVLKQVNAAEDVDASLLEALKQRLNSQYSENDYRAVIASLKAKGEVLYPVAE</sequence>
<evidence type="ECO:0000256" key="9">
    <source>
        <dbReference type="ARBA" id="ARBA00040743"/>
    </source>
</evidence>
<keyword evidence="12" id="KW-0175">Coiled coil</keyword>
<dbReference type="InterPro" id="IPR046357">
    <property type="entry name" value="PPIase_dom_sf"/>
</dbReference>
<dbReference type="Pfam" id="PF13616">
    <property type="entry name" value="Rotamase_3"/>
    <property type="match status" value="1"/>
</dbReference>
<evidence type="ECO:0000256" key="11">
    <source>
        <dbReference type="PROSITE-ProRule" id="PRU00278"/>
    </source>
</evidence>
<dbReference type="Proteomes" id="UP000001317">
    <property type="component" value="Chromosome"/>
</dbReference>
<evidence type="ECO:0000313" key="15">
    <source>
        <dbReference type="EMBL" id="ABZ77317.1"/>
    </source>
</evidence>
<dbReference type="HOGENOM" id="CLU_023843_1_1_6"/>
<feature type="domain" description="PpiC" evidence="14">
    <location>
        <begin position="268"/>
        <end position="365"/>
    </location>
</feature>
<evidence type="ECO:0000313" key="16">
    <source>
        <dbReference type="Proteomes" id="UP000001317"/>
    </source>
</evidence>
<keyword evidence="2" id="KW-1003">Cell membrane</keyword>
<keyword evidence="6 13" id="KW-0472">Membrane</keyword>
<evidence type="ECO:0000256" key="7">
    <source>
        <dbReference type="ARBA" id="ARBA00023186"/>
    </source>
</evidence>
<keyword evidence="4 13" id="KW-0812">Transmembrane</keyword>
<evidence type="ECO:0000256" key="3">
    <source>
        <dbReference type="ARBA" id="ARBA00022519"/>
    </source>
</evidence>
<keyword evidence="11 15" id="KW-0413">Isomerase</keyword>
<dbReference type="Gene3D" id="3.10.50.40">
    <property type="match status" value="1"/>
</dbReference>
<evidence type="ECO:0000256" key="12">
    <source>
        <dbReference type="SAM" id="Coils"/>
    </source>
</evidence>
<dbReference type="RefSeq" id="WP_012277845.1">
    <property type="nucleotide sequence ID" value="NC_010334.1"/>
</dbReference>
<dbReference type="Pfam" id="PF13624">
    <property type="entry name" value="SurA_N_3"/>
    <property type="match status" value="1"/>
</dbReference>
<dbReference type="STRING" id="458817.Shal_2764"/>
<gene>
    <name evidence="15" type="ordered locus">Shal_2764</name>
</gene>
<dbReference type="eggNOG" id="COG0760">
    <property type="taxonomic scope" value="Bacteria"/>
</dbReference>
<organism evidence="15 16">
    <name type="scientific">Shewanella halifaxensis (strain HAW-EB4)</name>
    <dbReference type="NCBI Taxonomy" id="458817"/>
    <lineage>
        <taxon>Bacteria</taxon>
        <taxon>Pseudomonadati</taxon>
        <taxon>Pseudomonadota</taxon>
        <taxon>Gammaproteobacteria</taxon>
        <taxon>Alteromonadales</taxon>
        <taxon>Shewanellaceae</taxon>
        <taxon>Shewanella</taxon>
    </lineage>
</organism>
<dbReference type="Gene3D" id="1.10.4030.10">
    <property type="entry name" value="Porin chaperone SurA, peptide-binding domain"/>
    <property type="match status" value="1"/>
</dbReference>
<keyword evidence="16" id="KW-1185">Reference proteome</keyword>
<accession>B0TLU5</accession>
<keyword evidence="5 13" id="KW-1133">Transmembrane helix</keyword>
<evidence type="ECO:0000256" key="10">
    <source>
        <dbReference type="ARBA" id="ARBA00042775"/>
    </source>
</evidence>
<dbReference type="AlphaFoldDB" id="B0TLU5"/>
<dbReference type="OrthoDB" id="9812372at2"/>
<dbReference type="InterPro" id="IPR052029">
    <property type="entry name" value="PpiD_chaperone"/>
</dbReference>
<keyword evidence="3" id="KW-0997">Cell inner membrane</keyword>
<evidence type="ECO:0000256" key="13">
    <source>
        <dbReference type="SAM" id="Phobius"/>
    </source>
</evidence>
<reference evidence="15" key="1">
    <citation type="submission" date="2008-01" db="EMBL/GenBank/DDBJ databases">
        <title>Complete sequence of Shewanella halifaxensis HAW-EB4.</title>
        <authorList>
            <consortium name="US DOE Joint Genome Institute"/>
            <person name="Copeland A."/>
            <person name="Lucas S."/>
            <person name="Lapidus A."/>
            <person name="Glavina del Rio T."/>
            <person name="Dalin E."/>
            <person name="Tice H."/>
            <person name="Bruce D."/>
            <person name="Goodwin L."/>
            <person name="Pitluck S."/>
            <person name="Sims D."/>
            <person name="Brettin T."/>
            <person name="Detter J.C."/>
            <person name="Han C."/>
            <person name="Kuske C.R."/>
            <person name="Schmutz J."/>
            <person name="Larimer F."/>
            <person name="Land M."/>
            <person name="Hauser L."/>
            <person name="Kyrpides N."/>
            <person name="Kim E."/>
            <person name="Zhao J.-S."/>
            <person name="Richardson P."/>
        </authorList>
    </citation>
    <scope>NUCLEOTIDE SEQUENCE [LARGE SCALE GENOMIC DNA]</scope>
    <source>
        <strain evidence="15">HAW-EB4</strain>
    </source>
</reference>
<keyword evidence="7" id="KW-0143">Chaperone</keyword>
<evidence type="ECO:0000259" key="14">
    <source>
        <dbReference type="PROSITE" id="PS50198"/>
    </source>
</evidence>
<dbReference type="PROSITE" id="PS50198">
    <property type="entry name" value="PPIC_PPIASE_2"/>
    <property type="match status" value="1"/>
</dbReference>